<evidence type="ECO:0000256" key="3">
    <source>
        <dbReference type="ARBA" id="ARBA00023239"/>
    </source>
</evidence>
<proteinExistence type="predicted"/>
<accession>A0A917JQN0</accession>
<keyword evidence="2" id="KW-0831">Ubiquinone biosynthesis</keyword>
<dbReference type="GO" id="GO:0008813">
    <property type="term" value="F:chorismate lyase activity"/>
    <property type="evidence" value="ECO:0007669"/>
    <property type="project" value="InterPro"/>
</dbReference>
<dbReference type="SUPFAM" id="SSF64288">
    <property type="entry name" value="Chorismate lyase-like"/>
    <property type="match status" value="1"/>
</dbReference>
<dbReference type="InterPro" id="IPR007440">
    <property type="entry name" value="Chorismate--pyruvate_lyase"/>
</dbReference>
<reference evidence="4" key="1">
    <citation type="journal article" date="2014" name="Int. J. Syst. Evol. Microbiol.">
        <title>Complete genome sequence of Corynebacterium casei LMG S-19264T (=DSM 44701T), isolated from a smear-ripened cheese.</title>
        <authorList>
            <consortium name="US DOE Joint Genome Institute (JGI-PGF)"/>
            <person name="Walter F."/>
            <person name="Albersmeier A."/>
            <person name="Kalinowski J."/>
            <person name="Ruckert C."/>
        </authorList>
    </citation>
    <scope>NUCLEOTIDE SEQUENCE</scope>
    <source>
        <strain evidence="4">JCM 13919</strain>
    </source>
</reference>
<evidence type="ECO:0000313" key="5">
    <source>
        <dbReference type="Proteomes" id="UP000630149"/>
    </source>
</evidence>
<organism evidence="4 5">
    <name type="scientific">Legionella impletisoli</name>
    <dbReference type="NCBI Taxonomy" id="343510"/>
    <lineage>
        <taxon>Bacteria</taxon>
        <taxon>Pseudomonadati</taxon>
        <taxon>Pseudomonadota</taxon>
        <taxon>Gammaproteobacteria</taxon>
        <taxon>Legionellales</taxon>
        <taxon>Legionellaceae</taxon>
        <taxon>Legionella</taxon>
    </lineage>
</organism>
<dbReference type="GO" id="GO:0006744">
    <property type="term" value="P:ubiquinone biosynthetic process"/>
    <property type="evidence" value="ECO:0007669"/>
    <property type="project" value="UniProtKB-KW"/>
</dbReference>
<evidence type="ECO:0000256" key="1">
    <source>
        <dbReference type="ARBA" id="ARBA00022490"/>
    </source>
</evidence>
<dbReference type="Pfam" id="PF04345">
    <property type="entry name" value="Chor_lyase"/>
    <property type="match status" value="1"/>
</dbReference>
<dbReference type="AlphaFoldDB" id="A0A917JQN0"/>
<evidence type="ECO:0000256" key="2">
    <source>
        <dbReference type="ARBA" id="ARBA00022688"/>
    </source>
</evidence>
<name>A0A917JQN0_9GAMM</name>
<dbReference type="InterPro" id="IPR028978">
    <property type="entry name" value="Chorismate_lyase_/UTRA_dom_sf"/>
</dbReference>
<keyword evidence="1" id="KW-0963">Cytoplasm</keyword>
<keyword evidence="3" id="KW-0456">Lyase</keyword>
<comment type="caution">
    <text evidence="4">The sequence shown here is derived from an EMBL/GenBank/DDBJ whole genome shotgun (WGS) entry which is preliminary data.</text>
</comment>
<dbReference type="Gene3D" id="3.40.1410.10">
    <property type="entry name" value="Chorismate lyase-like"/>
    <property type="match status" value="1"/>
</dbReference>
<keyword evidence="5" id="KW-1185">Reference proteome</keyword>
<gene>
    <name evidence="4" type="ORF">GCM10007966_03060</name>
</gene>
<dbReference type="Proteomes" id="UP000630149">
    <property type="component" value="Unassembled WGS sequence"/>
</dbReference>
<reference evidence="4" key="2">
    <citation type="submission" date="2020-09" db="EMBL/GenBank/DDBJ databases">
        <authorList>
            <person name="Sun Q."/>
            <person name="Ohkuma M."/>
        </authorList>
    </citation>
    <scope>NUCLEOTIDE SEQUENCE</scope>
    <source>
        <strain evidence="4">JCM 13919</strain>
    </source>
</reference>
<protein>
    <submittedName>
        <fullName evidence="4">4-hydroxybenzoate synthetase</fullName>
    </submittedName>
</protein>
<dbReference type="PANTHER" id="PTHR38683">
    <property type="entry name" value="CHORISMATE PYRUVATE-LYASE"/>
    <property type="match status" value="1"/>
</dbReference>
<dbReference type="PANTHER" id="PTHR38683:SF1">
    <property type="entry name" value="CHORISMATE PYRUVATE-LYASE"/>
    <property type="match status" value="1"/>
</dbReference>
<evidence type="ECO:0000313" key="4">
    <source>
        <dbReference type="EMBL" id="GGI77809.1"/>
    </source>
</evidence>
<dbReference type="RefSeq" id="WP_131775540.1">
    <property type="nucleotide sequence ID" value="NZ_BMOB01000001.1"/>
</dbReference>
<dbReference type="GO" id="GO:0005829">
    <property type="term" value="C:cytosol"/>
    <property type="evidence" value="ECO:0007669"/>
    <property type="project" value="TreeGrafter"/>
</dbReference>
<dbReference type="OrthoDB" id="5646761at2"/>
<sequence length="179" mass="21304">MPPNPDSLLKVNSEPPSGLTCWINSTDSLTEQLKTQTGDACLQLLRQEWCLPNWWDKQVLHIQDKWVMHREILMHSHQYTCWYARTIVPEKSYKNNACFFNRLNKEPLTNLIFNNSSVERVSFIRYPITSETIEYYWLEDFMHQHQLVLWARLAEYKIHAVDSFYLLELLLPDLLECAV</sequence>
<dbReference type="EMBL" id="BMOB01000001">
    <property type="protein sequence ID" value="GGI77809.1"/>
    <property type="molecule type" value="Genomic_DNA"/>
</dbReference>